<accession>A0A4V3QZA4</accession>
<keyword evidence="8" id="KW-1185">Reference proteome</keyword>
<dbReference type="Proteomes" id="UP000306147">
    <property type="component" value="Unassembled WGS sequence"/>
</dbReference>
<comment type="subcellular location">
    <subcellularLocation>
        <location evidence="1">Membrane</location>
        <topology evidence="1">Single-pass membrane protein</topology>
    </subcellularLocation>
</comment>
<dbReference type="Gene3D" id="1.10.287.110">
    <property type="entry name" value="DnaJ domain"/>
    <property type="match status" value="1"/>
</dbReference>
<dbReference type="InterPro" id="IPR036869">
    <property type="entry name" value="J_dom_sf"/>
</dbReference>
<sequence>MAKAILAALIFAALWYLFVKPRPKPRAPKMPQDEARAILGVGADADEQAIRSAHRRLVSAVHPDKGGSEELTRRINAARDTLLRRSA</sequence>
<dbReference type="SUPFAM" id="SSF46565">
    <property type="entry name" value="Chaperone J-domain"/>
    <property type="match status" value="1"/>
</dbReference>
<dbReference type="PANTHER" id="PTHR12763:SF28">
    <property type="entry name" value="GEO10507P1-RELATED"/>
    <property type="match status" value="1"/>
</dbReference>
<dbReference type="SMART" id="SM00271">
    <property type="entry name" value="DnaJ"/>
    <property type="match status" value="1"/>
</dbReference>
<feature type="domain" description="J" evidence="6">
    <location>
        <begin position="34"/>
        <end position="87"/>
    </location>
</feature>
<dbReference type="PANTHER" id="PTHR12763">
    <property type="match status" value="1"/>
</dbReference>
<gene>
    <name evidence="7" type="ORF">E5A73_11245</name>
</gene>
<dbReference type="RefSeq" id="WP_135963919.1">
    <property type="nucleotide sequence ID" value="NZ_SRXT01000004.1"/>
</dbReference>
<evidence type="ECO:0000256" key="5">
    <source>
        <dbReference type="ARBA" id="ARBA00038105"/>
    </source>
</evidence>
<dbReference type="CDD" id="cd06257">
    <property type="entry name" value="DnaJ"/>
    <property type="match status" value="1"/>
</dbReference>
<dbReference type="Pfam" id="PF00226">
    <property type="entry name" value="DnaJ"/>
    <property type="match status" value="1"/>
</dbReference>
<comment type="similarity">
    <text evidence="5">Belongs to the TIM14 family.</text>
</comment>
<comment type="caution">
    <text evidence="7">The sequence shown here is derived from an EMBL/GenBank/DDBJ whole genome shotgun (WGS) entry which is preliminary data.</text>
</comment>
<keyword evidence="2" id="KW-0812">Transmembrane</keyword>
<evidence type="ECO:0000256" key="2">
    <source>
        <dbReference type="ARBA" id="ARBA00022692"/>
    </source>
</evidence>
<keyword evidence="3" id="KW-1133">Transmembrane helix</keyword>
<evidence type="ECO:0000313" key="8">
    <source>
        <dbReference type="Proteomes" id="UP000306147"/>
    </source>
</evidence>
<evidence type="ECO:0000259" key="6">
    <source>
        <dbReference type="PROSITE" id="PS50076"/>
    </source>
</evidence>
<protein>
    <submittedName>
        <fullName evidence="7">J domain-containing protein</fullName>
    </submittedName>
</protein>
<dbReference type="AlphaFoldDB" id="A0A4V3QZA4"/>
<dbReference type="OrthoDB" id="9811070at2"/>
<evidence type="ECO:0000256" key="1">
    <source>
        <dbReference type="ARBA" id="ARBA00004167"/>
    </source>
</evidence>
<proteinExistence type="inferred from homology"/>
<organism evidence="7 8">
    <name type="scientific">Sphingomonas gei</name>
    <dbReference type="NCBI Taxonomy" id="1395960"/>
    <lineage>
        <taxon>Bacteria</taxon>
        <taxon>Pseudomonadati</taxon>
        <taxon>Pseudomonadota</taxon>
        <taxon>Alphaproteobacteria</taxon>
        <taxon>Sphingomonadales</taxon>
        <taxon>Sphingomonadaceae</taxon>
        <taxon>Sphingomonas</taxon>
    </lineage>
</organism>
<keyword evidence="4" id="KW-0472">Membrane</keyword>
<dbReference type="InterPro" id="IPR001623">
    <property type="entry name" value="DnaJ_domain"/>
</dbReference>
<reference evidence="7 8" key="1">
    <citation type="submission" date="2019-04" db="EMBL/GenBank/DDBJ databases">
        <title>Sphingomonas psychrotolerans sp. nov., isolated from soil in the Tianshan Mountains, Xinjiang, China.</title>
        <authorList>
            <person name="Luo Y."/>
            <person name="Sheng H."/>
        </authorList>
    </citation>
    <scope>NUCLEOTIDE SEQUENCE [LARGE SCALE GENOMIC DNA]</scope>
    <source>
        <strain evidence="7 8">ZFGT-11</strain>
    </source>
</reference>
<evidence type="ECO:0000256" key="3">
    <source>
        <dbReference type="ARBA" id="ARBA00022989"/>
    </source>
</evidence>
<evidence type="ECO:0000313" key="7">
    <source>
        <dbReference type="EMBL" id="TGX53412.1"/>
    </source>
</evidence>
<name>A0A4V3QZA4_9SPHN</name>
<dbReference type="GO" id="GO:0016020">
    <property type="term" value="C:membrane"/>
    <property type="evidence" value="ECO:0007669"/>
    <property type="project" value="UniProtKB-SubCell"/>
</dbReference>
<dbReference type="EMBL" id="SRXT01000004">
    <property type="protein sequence ID" value="TGX53412.1"/>
    <property type="molecule type" value="Genomic_DNA"/>
</dbReference>
<dbReference type="PROSITE" id="PS50076">
    <property type="entry name" value="DNAJ_2"/>
    <property type="match status" value="1"/>
</dbReference>
<evidence type="ECO:0000256" key="4">
    <source>
        <dbReference type="ARBA" id="ARBA00023136"/>
    </source>
</evidence>